<organism evidence="3 4">
    <name type="scientific">Fusarium vanettenii (strain ATCC MYA-4622 / CBS 123669 / FGSC 9596 / NRRL 45880 / 77-13-4)</name>
    <name type="common">Fusarium solani subsp. pisi</name>
    <dbReference type="NCBI Taxonomy" id="660122"/>
    <lineage>
        <taxon>Eukaryota</taxon>
        <taxon>Fungi</taxon>
        <taxon>Dikarya</taxon>
        <taxon>Ascomycota</taxon>
        <taxon>Pezizomycotina</taxon>
        <taxon>Sordariomycetes</taxon>
        <taxon>Hypocreomycetidae</taxon>
        <taxon>Hypocreales</taxon>
        <taxon>Nectriaceae</taxon>
        <taxon>Fusarium</taxon>
        <taxon>Fusarium solani species complex</taxon>
        <taxon>Fusarium vanettenii</taxon>
    </lineage>
</organism>
<dbReference type="OrthoDB" id="3469466at2759"/>
<dbReference type="KEGG" id="nhe:NECHADRAFT_102095"/>
<protein>
    <submittedName>
        <fullName evidence="3">Uncharacterized protein</fullName>
    </submittedName>
</protein>
<name>C7ZIW9_FUSV7</name>
<evidence type="ECO:0000256" key="2">
    <source>
        <dbReference type="SAM" id="SignalP"/>
    </source>
</evidence>
<sequence>MTFNLDIIIFVSLATSKVSGFVSTIDHFVIILLQVKLRGENSVEHWKDSTFYLQHEMRLEMEWLRGVYWKQTDSITGNLHVRSSWLLSRLCHSHTLSGSLKEQGCNRGGIHMEIICTLAQMAMPSTCVRPLFFLQHQSAAGSSDKGQLNAEARAHVARQAALKEAKKPKVLQFISCSPGTKPRRNHYRLTGETDDPGDDRDIRRLRASHRCKIPLSPKKAASLDPFDSLAVPEPAREEQFLLHYDHSAFNRTLPAFGESETHKRDFAHSWITRTMESPLVFYAQILGSSTHYSISSPGADGQNRIITRGLQRKIQAIRALRTKIEQYKPGSSGVDQGLLLAIFILAIHGNFDLTDRPEPHPLSPMATYRDMNIYGRMTFGEEHIKALYYLVEQNGGISCVDPHAFGYVLPLFDIVYSARKGCVPRFSCPRQLEPLLGGNSWKPDAQASKMLTTYGQRLRPSPDGVIPIYLDQSLVKIFQVMLEVTVGLDHYCRGGEGAPDSLDVLLNNCDWAAHTTLSLSPYTPMPTEGKDEESEIDVSCTHRQICRLCALLHVDMVLLPTPPHTGIKLRHAKRILRLLERLDKQDPTEDDQISELLTWATVLGAIATRFTELEGCYGTRVEKLAQKTPWNVVKPCFEQHLWFDPVYDGPACRLWSEAVERSSSGDEELTLGDEEEKDSALSVD</sequence>
<keyword evidence="4" id="KW-1185">Reference proteome</keyword>
<dbReference type="InParanoid" id="C7ZIW9"/>
<dbReference type="VEuPathDB" id="FungiDB:NECHADRAFT_102095"/>
<dbReference type="OMA" id="RDQLYYK"/>
<dbReference type="Proteomes" id="UP000005206">
    <property type="component" value="Chromosome 12"/>
</dbReference>
<feature type="chain" id="PRO_5002989210" evidence="2">
    <location>
        <begin position="21"/>
        <end position="684"/>
    </location>
</feature>
<feature type="compositionally biased region" description="Acidic residues" evidence="1">
    <location>
        <begin position="665"/>
        <end position="677"/>
    </location>
</feature>
<evidence type="ECO:0000313" key="4">
    <source>
        <dbReference type="Proteomes" id="UP000005206"/>
    </source>
</evidence>
<feature type="signal peptide" evidence="2">
    <location>
        <begin position="1"/>
        <end position="20"/>
    </location>
</feature>
<dbReference type="eggNOG" id="ENOG502TDQJ">
    <property type="taxonomic scope" value="Eukaryota"/>
</dbReference>
<dbReference type="RefSeq" id="XP_003041812.1">
    <property type="nucleotide sequence ID" value="XM_003041766.1"/>
</dbReference>
<dbReference type="EMBL" id="GG698931">
    <property type="protein sequence ID" value="EEU36099.1"/>
    <property type="molecule type" value="Genomic_DNA"/>
</dbReference>
<dbReference type="PANTHER" id="PTHR37540:SF5">
    <property type="entry name" value="TRANSCRIPTION FACTOR DOMAIN-CONTAINING PROTEIN"/>
    <property type="match status" value="1"/>
</dbReference>
<proteinExistence type="predicted"/>
<dbReference type="AlphaFoldDB" id="C7ZIW9"/>
<evidence type="ECO:0000256" key="1">
    <source>
        <dbReference type="SAM" id="MobiDB-lite"/>
    </source>
</evidence>
<dbReference type="HOGENOM" id="CLU_015771_0_0_1"/>
<gene>
    <name evidence="3" type="ORF">NECHADRAFT_102095</name>
</gene>
<keyword evidence="2" id="KW-0732">Signal</keyword>
<dbReference type="GeneID" id="9674139"/>
<evidence type="ECO:0000313" key="3">
    <source>
        <dbReference type="EMBL" id="EEU36099.1"/>
    </source>
</evidence>
<reference evidence="3 4" key="1">
    <citation type="journal article" date="2009" name="PLoS Genet.">
        <title>The genome of Nectria haematococca: contribution of supernumerary chromosomes to gene expansion.</title>
        <authorList>
            <person name="Coleman J.J."/>
            <person name="Rounsley S.D."/>
            <person name="Rodriguez-Carres M."/>
            <person name="Kuo A."/>
            <person name="Wasmann C.C."/>
            <person name="Grimwood J."/>
            <person name="Schmutz J."/>
            <person name="Taga M."/>
            <person name="White G.J."/>
            <person name="Zhou S."/>
            <person name="Schwartz D.C."/>
            <person name="Freitag M."/>
            <person name="Ma L.J."/>
            <person name="Danchin E.G."/>
            <person name="Henrissat B."/>
            <person name="Coutinho P.M."/>
            <person name="Nelson D.R."/>
            <person name="Straney D."/>
            <person name="Napoli C.A."/>
            <person name="Barker B.M."/>
            <person name="Gribskov M."/>
            <person name="Rep M."/>
            <person name="Kroken S."/>
            <person name="Molnar I."/>
            <person name="Rensing C."/>
            <person name="Kennell J.C."/>
            <person name="Zamora J."/>
            <person name="Farman M.L."/>
            <person name="Selker E.U."/>
            <person name="Salamov A."/>
            <person name="Shapiro H."/>
            <person name="Pangilinan J."/>
            <person name="Lindquist E."/>
            <person name="Lamers C."/>
            <person name="Grigoriev I.V."/>
            <person name="Geiser D.M."/>
            <person name="Covert S.F."/>
            <person name="Temporini E."/>
            <person name="Vanetten H.D."/>
        </authorList>
    </citation>
    <scope>NUCLEOTIDE SEQUENCE [LARGE SCALE GENOMIC DNA]</scope>
    <source>
        <strain evidence="4">ATCC MYA-4622 / CBS 123669 / FGSC 9596 / NRRL 45880 / 77-13-4</strain>
    </source>
</reference>
<accession>C7ZIW9</accession>
<dbReference type="PANTHER" id="PTHR37540">
    <property type="entry name" value="TRANSCRIPTION FACTOR (ACR-2), PUTATIVE-RELATED-RELATED"/>
    <property type="match status" value="1"/>
</dbReference>
<feature type="region of interest" description="Disordered" evidence="1">
    <location>
        <begin position="661"/>
        <end position="684"/>
    </location>
</feature>